<dbReference type="Pfam" id="PF07542">
    <property type="entry name" value="ATP12"/>
    <property type="match status" value="1"/>
</dbReference>
<dbReference type="SUPFAM" id="SSF160909">
    <property type="entry name" value="ATP12-like"/>
    <property type="match status" value="1"/>
</dbReference>
<dbReference type="Proteomes" id="UP000291088">
    <property type="component" value="Unassembled WGS sequence"/>
</dbReference>
<protein>
    <submittedName>
        <fullName evidence="4">ATPase</fullName>
    </submittedName>
</protein>
<dbReference type="AlphaFoldDB" id="A0A4Q2T142"/>
<evidence type="ECO:0000256" key="1">
    <source>
        <dbReference type="ARBA" id="ARBA00008231"/>
    </source>
</evidence>
<organism evidence="4 5">
    <name type="scientific">Ciceribacter ferrooxidans</name>
    <dbReference type="NCBI Taxonomy" id="2509717"/>
    <lineage>
        <taxon>Bacteria</taxon>
        <taxon>Pseudomonadati</taxon>
        <taxon>Pseudomonadota</taxon>
        <taxon>Alphaproteobacteria</taxon>
        <taxon>Hyphomicrobiales</taxon>
        <taxon>Rhizobiaceae</taxon>
        <taxon>Ciceribacter</taxon>
    </lineage>
</organism>
<comment type="similarity">
    <text evidence="1">Belongs to the ATP12 family.</text>
</comment>
<keyword evidence="3" id="KW-0143">Chaperone</keyword>
<evidence type="ECO:0000256" key="3">
    <source>
        <dbReference type="ARBA" id="ARBA00023186"/>
    </source>
</evidence>
<dbReference type="PANTHER" id="PTHR21013:SF10">
    <property type="entry name" value="ATP SYNTHASE MITOCHONDRIAL F1 COMPLEX ASSEMBLY FACTOR 2"/>
    <property type="match status" value="1"/>
</dbReference>
<dbReference type="InterPro" id="IPR023335">
    <property type="entry name" value="ATP12_ortho_dom_sf"/>
</dbReference>
<dbReference type="PANTHER" id="PTHR21013">
    <property type="entry name" value="ATP SYNTHASE MITOCHONDRIAL F1 COMPLEX ASSEMBLY FACTOR 2/ATP12 PROTEIN, MITOCHONDRIAL PRECURSOR"/>
    <property type="match status" value="1"/>
</dbReference>
<dbReference type="EMBL" id="SDVB01000238">
    <property type="protein sequence ID" value="RYC12325.1"/>
    <property type="molecule type" value="Genomic_DNA"/>
</dbReference>
<name>A0A4Q2T142_9HYPH</name>
<comment type="caution">
    <text evidence="4">The sequence shown here is derived from an EMBL/GenBank/DDBJ whole genome shotgun (WGS) entry which is preliminary data.</text>
</comment>
<keyword evidence="5" id="KW-1185">Reference proteome</keyword>
<evidence type="ECO:0000313" key="4">
    <source>
        <dbReference type="EMBL" id="RYC12325.1"/>
    </source>
</evidence>
<dbReference type="OrthoDB" id="9797825at2"/>
<gene>
    <name evidence="4" type="ORF">EUU22_14885</name>
</gene>
<accession>A0A4Q2T142</accession>
<evidence type="ECO:0000313" key="5">
    <source>
        <dbReference type="Proteomes" id="UP000291088"/>
    </source>
</evidence>
<evidence type="ECO:0000256" key="2">
    <source>
        <dbReference type="ARBA" id="ARBA00022946"/>
    </source>
</evidence>
<dbReference type="RefSeq" id="WP_129332746.1">
    <property type="nucleotide sequence ID" value="NZ_SDVB01000238.1"/>
</dbReference>
<keyword evidence="2" id="KW-0809">Transit peptide</keyword>
<dbReference type="InterPro" id="IPR042272">
    <property type="entry name" value="ATP12_ATP_synth-F1-assembly_N"/>
</dbReference>
<dbReference type="InterPro" id="IPR011419">
    <property type="entry name" value="ATP12_ATP_synth-F1-assembly"/>
</dbReference>
<sequence length="263" mass="28983">MRDLLSDFGPEPSDPDPVRRAQIQMQRPQAKRFYIEVGTRSEDDGVAVVLDGRGVKTPAKRALRLPTAEAAELVASEWRAQGETIDPATMPTTRLANTAIDAVADQVDAVFEDIVRYAGNDLLCYHAESPQELVERQARQWGRVIDWVASAHGARFVLAAGIVHQAQPQVAIDAFAKALDAYRTPFELAALHVVTTLTGSAILTLAFAEGFLSAPEVWALAHLDEDWTEEHWGVDEEARARRAKRFEEMDAAARLFRAVRAAA</sequence>
<dbReference type="Gene3D" id="3.30.2180.10">
    <property type="entry name" value="ATP12-like"/>
    <property type="match status" value="1"/>
</dbReference>
<reference evidence="4 5" key="1">
    <citation type="submission" date="2019-01" db="EMBL/GenBank/DDBJ databases">
        <authorList>
            <person name="Deng T."/>
        </authorList>
    </citation>
    <scope>NUCLEOTIDE SEQUENCE [LARGE SCALE GENOMIC DNA]</scope>
    <source>
        <strain evidence="4 5">F8825</strain>
    </source>
</reference>
<dbReference type="Gene3D" id="1.10.3580.10">
    <property type="entry name" value="ATP12 ATPase"/>
    <property type="match status" value="1"/>
</dbReference>
<proteinExistence type="inferred from homology"/>
<dbReference type="GO" id="GO:0043461">
    <property type="term" value="P:proton-transporting ATP synthase complex assembly"/>
    <property type="evidence" value="ECO:0007669"/>
    <property type="project" value="InterPro"/>
</dbReference>